<name>A0A9Q0ET01_9TELE</name>
<dbReference type="EMBL" id="JANIIK010000035">
    <property type="protein sequence ID" value="KAJ3612756.1"/>
    <property type="molecule type" value="Genomic_DNA"/>
</dbReference>
<evidence type="ECO:0000313" key="4">
    <source>
        <dbReference type="Proteomes" id="UP001148018"/>
    </source>
</evidence>
<dbReference type="GO" id="GO:0005737">
    <property type="term" value="C:cytoplasm"/>
    <property type="evidence" value="ECO:0007669"/>
    <property type="project" value="TreeGrafter"/>
</dbReference>
<dbReference type="GO" id="GO:0051726">
    <property type="term" value="P:regulation of cell cycle"/>
    <property type="evidence" value="ECO:0007669"/>
    <property type="project" value="InterPro"/>
</dbReference>
<comment type="caution">
    <text evidence="3">The sequence shown here is derived from an EMBL/GenBank/DDBJ whole genome shotgun (WGS) entry which is preliminary data.</text>
</comment>
<dbReference type="PANTHER" id="PTHR10411:SF5">
    <property type="entry name" value="GROWTH ARREST AND DNA DAMAGE-INDUCIBLE PROTEIN GADD45 BETA"/>
    <property type="match status" value="1"/>
</dbReference>
<dbReference type="SUPFAM" id="SSF55315">
    <property type="entry name" value="L30e-like"/>
    <property type="match status" value="1"/>
</dbReference>
<proteinExistence type="inferred from homology"/>
<protein>
    <recommendedName>
        <fullName evidence="2">Ribosomal protein eL8/eL30/eS12/Gadd45 domain-containing protein</fullName>
    </recommendedName>
</protein>
<accession>A0A9Q0ET01</accession>
<dbReference type="InterPro" id="IPR024824">
    <property type="entry name" value="GADD45"/>
</dbReference>
<evidence type="ECO:0000259" key="2">
    <source>
        <dbReference type="Pfam" id="PF01248"/>
    </source>
</evidence>
<comment type="similarity">
    <text evidence="1">Belongs to the GADD45 family.</text>
</comment>
<organism evidence="3 4">
    <name type="scientific">Muraenolepis orangiensis</name>
    <name type="common">Patagonian moray cod</name>
    <dbReference type="NCBI Taxonomy" id="630683"/>
    <lineage>
        <taxon>Eukaryota</taxon>
        <taxon>Metazoa</taxon>
        <taxon>Chordata</taxon>
        <taxon>Craniata</taxon>
        <taxon>Vertebrata</taxon>
        <taxon>Euteleostomi</taxon>
        <taxon>Actinopterygii</taxon>
        <taxon>Neopterygii</taxon>
        <taxon>Teleostei</taxon>
        <taxon>Neoteleostei</taxon>
        <taxon>Acanthomorphata</taxon>
        <taxon>Zeiogadaria</taxon>
        <taxon>Gadariae</taxon>
        <taxon>Gadiformes</taxon>
        <taxon>Muraenolepidoidei</taxon>
        <taxon>Muraenolepididae</taxon>
        <taxon>Muraenolepis</taxon>
    </lineage>
</organism>
<reference evidence="3" key="1">
    <citation type="submission" date="2022-07" db="EMBL/GenBank/DDBJ databases">
        <title>Chromosome-level genome of Muraenolepis orangiensis.</title>
        <authorList>
            <person name="Kim J."/>
        </authorList>
    </citation>
    <scope>NUCLEOTIDE SEQUENCE</scope>
    <source>
        <strain evidence="3">KU_S4_2022</strain>
        <tissue evidence="3">Muscle</tissue>
    </source>
</reference>
<evidence type="ECO:0000256" key="1">
    <source>
        <dbReference type="ARBA" id="ARBA00007361"/>
    </source>
</evidence>
<dbReference type="InterPro" id="IPR029064">
    <property type="entry name" value="Ribosomal_eL30-like_sf"/>
</dbReference>
<dbReference type="AlphaFoldDB" id="A0A9Q0ET01"/>
<dbReference type="Pfam" id="PF01248">
    <property type="entry name" value="Ribosomal_L7Ae"/>
    <property type="match status" value="1"/>
</dbReference>
<dbReference type="PANTHER" id="PTHR10411">
    <property type="entry name" value="GROWTH ARREST AND DNA DAMAGE-INDUCIBLE PROTEIN GADD45"/>
    <property type="match status" value="1"/>
</dbReference>
<dbReference type="GO" id="GO:0005634">
    <property type="term" value="C:nucleus"/>
    <property type="evidence" value="ECO:0007669"/>
    <property type="project" value="InterPro"/>
</dbReference>
<gene>
    <name evidence="3" type="ORF">NHX12_019014</name>
</gene>
<feature type="domain" description="Ribosomal protein eL8/eL30/eS12/Gadd45" evidence="2">
    <location>
        <begin position="22"/>
        <end position="107"/>
    </location>
</feature>
<dbReference type="OrthoDB" id="5976967at2759"/>
<dbReference type="InterPro" id="IPR004038">
    <property type="entry name" value="Ribosomal_eL8/eL30/eS12/Gad45"/>
</dbReference>
<evidence type="ECO:0000313" key="3">
    <source>
        <dbReference type="EMBL" id="KAJ3612756.1"/>
    </source>
</evidence>
<dbReference type="Proteomes" id="UP001148018">
    <property type="component" value="Unassembled WGS sequence"/>
</dbReference>
<keyword evidence="4" id="KW-1185">Reference proteome</keyword>
<sequence>MTPEQTAGCNMMETRMETVCSALEELLVAALEEDCLTMGIYESAKLLNADPDSVVLCVLASDDQEDVGLQIHHTLLRSFCCDSDITILRVAGVPRLRRLLGRRREASADSGGGADGGEEPGDFNCLLVTDPHADHLRLQEVGTYCMESRSHGQWLPELVLEER</sequence>
<dbReference type="Gene3D" id="3.30.1330.30">
    <property type="match status" value="1"/>
</dbReference>